<feature type="region of interest" description="Disordered" evidence="1">
    <location>
        <begin position="101"/>
        <end position="125"/>
    </location>
</feature>
<accession>A0A2Z6PE56</accession>
<gene>
    <name evidence="2" type="ORF">TSUD_380290</name>
</gene>
<evidence type="ECO:0000256" key="1">
    <source>
        <dbReference type="SAM" id="MobiDB-lite"/>
    </source>
</evidence>
<feature type="compositionally biased region" description="Low complexity" evidence="1">
    <location>
        <begin position="104"/>
        <end position="125"/>
    </location>
</feature>
<sequence>MSFCLFPVPLLVVHGFALWQEVLVEGYLLVGGLVWNHILTGLLKGSKGVESERRFFVTCYLIFNARYIVFRWLEWELVMPPELFARRNPSCVCSYPSVAYAKKSSPSMGSTDPSSSSLLVNSRVS</sequence>
<keyword evidence="3" id="KW-1185">Reference proteome</keyword>
<protein>
    <submittedName>
        <fullName evidence="2">Uncharacterized protein</fullName>
    </submittedName>
</protein>
<dbReference type="AlphaFoldDB" id="A0A2Z6PE56"/>
<dbReference type="Proteomes" id="UP000242715">
    <property type="component" value="Unassembled WGS sequence"/>
</dbReference>
<reference evidence="3" key="1">
    <citation type="journal article" date="2017" name="Front. Plant Sci.">
        <title>Climate Clever Clovers: New Paradigm to Reduce the Environmental Footprint of Ruminants by Breeding Low Methanogenic Forages Utilizing Haplotype Variation.</title>
        <authorList>
            <person name="Kaur P."/>
            <person name="Appels R."/>
            <person name="Bayer P.E."/>
            <person name="Keeble-Gagnere G."/>
            <person name="Wang J."/>
            <person name="Hirakawa H."/>
            <person name="Shirasawa K."/>
            <person name="Vercoe P."/>
            <person name="Stefanova K."/>
            <person name="Durmic Z."/>
            <person name="Nichols P."/>
            <person name="Revell C."/>
            <person name="Isobe S.N."/>
            <person name="Edwards D."/>
            <person name="Erskine W."/>
        </authorList>
    </citation>
    <scope>NUCLEOTIDE SEQUENCE [LARGE SCALE GENOMIC DNA]</scope>
    <source>
        <strain evidence="3">cv. Daliak</strain>
    </source>
</reference>
<organism evidence="2 3">
    <name type="scientific">Trifolium subterraneum</name>
    <name type="common">Subterranean clover</name>
    <dbReference type="NCBI Taxonomy" id="3900"/>
    <lineage>
        <taxon>Eukaryota</taxon>
        <taxon>Viridiplantae</taxon>
        <taxon>Streptophyta</taxon>
        <taxon>Embryophyta</taxon>
        <taxon>Tracheophyta</taxon>
        <taxon>Spermatophyta</taxon>
        <taxon>Magnoliopsida</taxon>
        <taxon>eudicotyledons</taxon>
        <taxon>Gunneridae</taxon>
        <taxon>Pentapetalae</taxon>
        <taxon>rosids</taxon>
        <taxon>fabids</taxon>
        <taxon>Fabales</taxon>
        <taxon>Fabaceae</taxon>
        <taxon>Papilionoideae</taxon>
        <taxon>50 kb inversion clade</taxon>
        <taxon>NPAAA clade</taxon>
        <taxon>Hologalegina</taxon>
        <taxon>IRL clade</taxon>
        <taxon>Trifolieae</taxon>
        <taxon>Trifolium</taxon>
    </lineage>
</organism>
<name>A0A2Z6PE56_TRISU</name>
<evidence type="ECO:0000313" key="3">
    <source>
        <dbReference type="Proteomes" id="UP000242715"/>
    </source>
</evidence>
<evidence type="ECO:0000313" key="2">
    <source>
        <dbReference type="EMBL" id="GAU47675.1"/>
    </source>
</evidence>
<proteinExistence type="predicted"/>
<dbReference type="EMBL" id="DF974337">
    <property type="protein sequence ID" value="GAU47675.1"/>
    <property type="molecule type" value="Genomic_DNA"/>
</dbReference>